<evidence type="ECO:0000313" key="2">
    <source>
        <dbReference type="Proteomes" id="UP000277580"/>
    </source>
</evidence>
<evidence type="ECO:0000313" key="1">
    <source>
        <dbReference type="EMBL" id="RPB12816.1"/>
    </source>
</evidence>
<dbReference type="AlphaFoldDB" id="A0A3N4KQR6"/>
<reference evidence="1 2" key="1">
    <citation type="journal article" date="2018" name="Nat. Ecol. Evol.">
        <title>Pezizomycetes genomes reveal the molecular basis of ectomycorrhizal truffle lifestyle.</title>
        <authorList>
            <person name="Murat C."/>
            <person name="Payen T."/>
            <person name="Noel B."/>
            <person name="Kuo A."/>
            <person name="Morin E."/>
            <person name="Chen J."/>
            <person name="Kohler A."/>
            <person name="Krizsan K."/>
            <person name="Balestrini R."/>
            <person name="Da Silva C."/>
            <person name="Montanini B."/>
            <person name="Hainaut M."/>
            <person name="Levati E."/>
            <person name="Barry K.W."/>
            <person name="Belfiori B."/>
            <person name="Cichocki N."/>
            <person name="Clum A."/>
            <person name="Dockter R.B."/>
            <person name="Fauchery L."/>
            <person name="Guy J."/>
            <person name="Iotti M."/>
            <person name="Le Tacon F."/>
            <person name="Lindquist E.A."/>
            <person name="Lipzen A."/>
            <person name="Malagnac F."/>
            <person name="Mello A."/>
            <person name="Molinier V."/>
            <person name="Miyauchi S."/>
            <person name="Poulain J."/>
            <person name="Riccioni C."/>
            <person name="Rubini A."/>
            <person name="Sitrit Y."/>
            <person name="Splivallo R."/>
            <person name="Traeger S."/>
            <person name="Wang M."/>
            <person name="Zifcakova L."/>
            <person name="Wipf D."/>
            <person name="Zambonelli A."/>
            <person name="Paolocci F."/>
            <person name="Nowrousian M."/>
            <person name="Ottonello S."/>
            <person name="Baldrian P."/>
            <person name="Spatafora J.W."/>
            <person name="Henrissat B."/>
            <person name="Nagy L.G."/>
            <person name="Aury J.M."/>
            <person name="Wincker P."/>
            <person name="Grigoriev I.V."/>
            <person name="Bonfante P."/>
            <person name="Martin F.M."/>
        </authorList>
    </citation>
    <scope>NUCLEOTIDE SEQUENCE [LARGE SCALE GENOMIC DNA]</scope>
    <source>
        <strain evidence="1 2">CCBAS932</strain>
    </source>
</reference>
<organism evidence="1 2">
    <name type="scientific">Morchella conica CCBAS932</name>
    <dbReference type="NCBI Taxonomy" id="1392247"/>
    <lineage>
        <taxon>Eukaryota</taxon>
        <taxon>Fungi</taxon>
        <taxon>Dikarya</taxon>
        <taxon>Ascomycota</taxon>
        <taxon>Pezizomycotina</taxon>
        <taxon>Pezizomycetes</taxon>
        <taxon>Pezizales</taxon>
        <taxon>Morchellaceae</taxon>
        <taxon>Morchella</taxon>
    </lineage>
</organism>
<dbReference type="EMBL" id="ML119126">
    <property type="protein sequence ID" value="RPB12816.1"/>
    <property type="molecule type" value="Genomic_DNA"/>
</dbReference>
<proteinExistence type="predicted"/>
<dbReference type="Proteomes" id="UP000277580">
    <property type="component" value="Unassembled WGS sequence"/>
</dbReference>
<name>A0A3N4KQR6_9PEZI</name>
<keyword evidence="2" id="KW-1185">Reference proteome</keyword>
<sequence length="100" mass="11077">MHQLRSREVAWLVPYSLPYFYLWLPCAMQSRSIGQQPFTSAPFSRRSLTIASFPSLATLCNAVMSHWSTAFISAPLSRSSLTIASRPISAALCSKVCFSS</sequence>
<dbReference type="InParanoid" id="A0A3N4KQR6"/>
<accession>A0A3N4KQR6</accession>
<gene>
    <name evidence="1" type="ORF">P167DRAFT_145457</name>
</gene>
<protein>
    <submittedName>
        <fullName evidence="1">Uncharacterized protein</fullName>
    </submittedName>
</protein>